<gene>
    <name evidence="2" type="ORF">HY912_09580</name>
</gene>
<accession>A0A9D6Z3C3</accession>
<protein>
    <submittedName>
        <fullName evidence="2">DUF4388 domain-containing protein</fullName>
    </submittedName>
</protein>
<dbReference type="Pfam" id="PF14332">
    <property type="entry name" value="DUF4388"/>
    <property type="match status" value="1"/>
</dbReference>
<dbReference type="SUPFAM" id="SSF103196">
    <property type="entry name" value="Roadblock/LC7 domain"/>
    <property type="match status" value="1"/>
</dbReference>
<dbReference type="Gene3D" id="3.30.450.30">
    <property type="entry name" value="Dynein light chain 2a, cytoplasmic"/>
    <property type="match status" value="1"/>
</dbReference>
<dbReference type="PANTHER" id="PTHR36304:SF4">
    <property type="entry name" value="DUF4388 DOMAIN-CONTAINING PROTEIN"/>
    <property type="match status" value="1"/>
</dbReference>
<dbReference type="Proteomes" id="UP000807825">
    <property type="component" value="Unassembled WGS sequence"/>
</dbReference>
<dbReference type="InterPro" id="IPR025497">
    <property type="entry name" value="PatA-like_N"/>
</dbReference>
<evidence type="ECO:0000313" key="3">
    <source>
        <dbReference type="Proteomes" id="UP000807825"/>
    </source>
</evidence>
<organism evidence="2 3">
    <name type="scientific">Desulfomonile tiedjei</name>
    <dbReference type="NCBI Taxonomy" id="2358"/>
    <lineage>
        <taxon>Bacteria</taxon>
        <taxon>Pseudomonadati</taxon>
        <taxon>Thermodesulfobacteriota</taxon>
        <taxon>Desulfomonilia</taxon>
        <taxon>Desulfomonilales</taxon>
        <taxon>Desulfomonilaceae</taxon>
        <taxon>Desulfomonile</taxon>
    </lineage>
</organism>
<proteinExistence type="predicted"/>
<feature type="domain" description="PatA-like N-terminal" evidence="1">
    <location>
        <begin position="4"/>
        <end position="103"/>
    </location>
</feature>
<reference evidence="2" key="1">
    <citation type="submission" date="2020-07" db="EMBL/GenBank/DDBJ databases">
        <title>Huge and variable diversity of episymbiotic CPR bacteria and DPANN archaea in groundwater ecosystems.</title>
        <authorList>
            <person name="He C.Y."/>
            <person name="Keren R."/>
            <person name="Whittaker M."/>
            <person name="Farag I.F."/>
            <person name="Doudna J."/>
            <person name="Cate J.H.D."/>
            <person name="Banfield J.F."/>
        </authorList>
    </citation>
    <scope>NUCLEOTIDE SEQUENCE</scope>
    <source>
        <strain evidence="2">NC_groundwater_1664_Pr3_B-0.1um_52_9</strain>
    </source>
</reference>
<comment type="caution">
    <text evidence="2">The sequence shown here is derived from an EMBL/GenBank/DDBJ whole genome shotgun (WGS) entry which is preliminary data.</text>
</comment>
<dbReference type="EMBL" id="JACRDE010000260">
    <property type="protein sequence ID" value="MBI5249734.1"/>
    <property type="molecule type" value="Genomic_DNA"/>
</dbReference>
<evidence type="ECO:0000259" key="1">
    <source>
        <dbReference type="Pfam" id="PF14332"/>
    </source>
</evidence>
<dbReference type="PANTHER" id="PTHR36304">
    <property type="entry name" value="DOMAIN GTPASE-ACTIVATING PROTEIN, PUTATIVE-RELATED-RELATED"/>
    <property type="match status" value="1"/>
</dbReference>
<dbReference type="AlphaFoldDB" id="A0A9D6Z3C3"/>
<name>A0A9D6Z3C3_9BACT</name>
<evidence type="ECO:0000313" key="2">
    <source>
        <dbReference type="EMBL" id="MBI5249734.1"/>
    </source>
</evidence>
<sequence>MALKGTLADIGIIDLVQFPHAGRKTGELVVSADGQEGRLSYDKGSLVHASTENYEGLDALVLVVGWTQGTFEFLSDVAPTRKTIDMDLHRAVMQALKLHDEQKEEEQRRKLERSQAVREEDGILSSKLEEFVSSVDFVVRSSVISPDGSLRAAADGVVGPPEGIEKLEVELHNLLQSYPRGKLNRAILVDEHGTVVLIGLQEGDALIVAANKEASLGSVSIAVGRLAATLG</sequence>